<dbReference type="Proteomes" id="UP001341281">
    <property type="component" value="Chromosome 08"/>
</dbReference>
<keyword evidence="2" id="KW-1015">Disulfide bond</keyword>
<dbReference type="SUPFAM" id="SSF101148">
    <property type="entry name" value="Plant invertase/pectin methylesterase inhibitor"/>
    <property type="match status" value="1"/>
</dbReference>
<dbReference type="InterPro" id="IPR006501">
    <property type="entry name" value="Pectinesterase_inhib_dom"/>
</dbReference>
<proteinExistence type="inferred from homology"/>
<keyword evidence="1 4" id="KW-0732">Signal</keyword>
<dbReference type="PANTHER" id="PTHR35357:SF4">
    <property type="entry name" value="PECTINESTERASE INHIBITOR DOMAIN CONTAINING PROTEIN"/>
    <property type="match status" value="1"/>
</dbReference>
<name>A0AAQ3UES7_PASNO</name>
<evidence type="ECO:0000256" key="4">
    <source>
        <dbReference type="SAM" id="SignalP"/>
    </source>
</evidence>
<evidence type="ECO:0000256" key="2">
    <source>
        <dbReference type="ARBA" id="ARBA00023157"/>
    </source>
</evidence>
<keyword evidence="7" id="KW-1185">Reference proteome</keyword>
<feature type="chain" id="PRO_5043030648" description="Pectinesterase inhibitor domain-containing protein" evidence="4">
    <location>
        <begin position="22"/>
        <end position="184"/>
    </location>
</feature>
<feature type="signal peptide" evidence="4">
    <location>
        <begin position="1"/>
        <end position="21"/>
    </location>
</feature>
<sequence>MAVSSLIITLSLLFVAATCTAGAVGAAATTTTALDDVCGALGEFYVTPELCASALCYDPSSPCRAARDAPAVAALAARLAAANATAARDRVEAAAAAASSSAAAPGLRACLQLYGGLVPALEWAAGSVAAGRLPGAREVIQAGQYVAVGCGGMAGGAALPRENDAFGTMALVAYAVLASMSKGY</sequence>
<evidence type="ECO:0000313" key="6">
    <source>
        <dbReference type="EMBL" id="WVZ91124.1"/>
    </source>
</evidence>
<dbReference type="GO" id="GO:0004857">
    <property type="term" value="F:enzyme inhibitor activity"/>
    <property type="evidence" value="ECO:0007669"/>
    <property type="project" value="InterPro"/>
</dbReference>
<reference evidence="6 7" key="1">
    <citation type="submission" date="2024-02" db="EMBL/GenBank/DDBJ databases">
        <title>High-quality chromosome-scale genome assembly of Pensacola bahiagrass (Paspalum notatum Flugge var. saurae).</title>
        <authorList>
            <person name="Vega J.M."/>
            <person name="Podio M."/>
            <person name="Orjuela J."/>
            <person name="Siena L.A."/>
            <person name="Pessino S.C."/>
            <person name="Combes M.C."/>
            <person name="Mariac C."/>
            <person name="Albertini E."/>
            <person name="Pupilli F."/>
            <person name="Ortiz J.P.A."/>
            <person name="Leblanc O."/>
        </authorList>
    </citation>
    <scope>NUCLEOTIDE SEQUENCE [LARGE SCALE GENOMIC DNA]</scope>
    <source>
        <strain evidence="6">R1</strain>
        <tissue evidence="6">Leaf</tissue>
    </source>
</reference>
<dbReference type="EMBL" id="CP144752">
    <property type="protein sequence ID" value="WVZ91124.1"/>
    <property type="molecule type" value="Genomic_DNA"/>
</dbReference>
<gene>
    <name evidence="6" type="ORF">U9M48_037337</name>
</gene>
<dbReference type="AlphaFoldDB" id="A0AAQ3UES7"/>
<dbReference type="Pfam" id="PF04043">
    <property type="entry name" value="PMEI"/>
    <property type="match status" value="1"/>
</dbReference>
<evidence type="ECO:0000256" key="3">
    <source>
        <dbReference type="ARBA" id="ARBA00038471"/>
    </source>
</evidence>
<evidence type="ECO:0000256" key="1">
    <source>
        <dbReference type="ARBA" id="ARBA00022729"/>
    </source>
</evidence>
<protein>
    <recommendedName>
        <fullName evidence="5">Pectinesterase inhibitor domain-containing protein</fullName>
    </recommendedName>
</protein>
<comment type="similarity">
    <text evidence="3">Belongs to the PMEI family.</text>
</comment>
<dbReference type="InterPro" id="IPR035513">
    <property type="entry name" value="Invertase/methylesterase_inhib"/>
</dbReference>
<feature type="domain" description="Pectinesterase inhibitor" evidence="5">
    <location>
        <begin position="34"/>
        <end position="130"/>
    </location>
</feature>
<dbReference type="PANTHER" id="PTHR35357">
    <property type="entry name" value="OS02G0537100 PROTEIN"/>
    <property type="match status" value="1"/>
</dbReference>
<accession>A0AAQ3UES7</accession>
<evidence type="ECO:0000313" key="7">
    <source>
        <dbReference type="Proteomes" id="UP001341281"/>
    </source>
</evidence>
<organism evidence="6 7">
    <name type="scientific">Paspalum notatum var. saurae</name>
    <dbReference type="NCBI Taxonomy" id="547442"/>
    <lineage>
        <taxon>Eukaryota</taxon>
        <taxon>Viridiplantae</taxon>
        <taxon>Streptophyta</taxon>
        <taxon>Embryophyta</taxon>
        <taxon>Tracheophyta</taxon>
        <taxon>Spermatophyta</taxon>
        <taxon>Magnoliopsida</taxon>
        <taxon>Liliopsida</taxon>
        <taxon>Poales</taxon>
        <taxon>Poaceae</taxon>
        <taxon>PACMAD clade</taxon>
        <taxon>Panicoideae</taxon>
        <taxon>Andropogonodae</taxon>
        <taxon>Paspaleae</taxon>
        <taxon>Paspalinae</taxon>
        <taxon>Paspalum</taxon>
    </lineage>
</organism>
<dbReference type="Gene3D" id="1.20.140.40">
    <property type="entry name" value="Invertase/pectin methylesterase inhibitor family protein"/>
    <property type="match status" value="1"/>
</dbReference>
<evidence type="ECO:0000259" key="5">
    <source>
        <dbReference type="Pfam" id="PF04043"/>
    </source>
</evidence>